<proteinExistence type="predicted"/>
<sequence length="32" mass="3627">VPEQTHLTLTVYNVLGQEVVRLVDQVQTAGRY</sequence>
<name>A0A382MRX5_9ZZZZ</name>
<protein>
    <submittedName>
        <fullName evidence="1">Uncharacterized protein</fullName>
    </submittedName>
</protein>
<dbReference type="AlphaFoldDB" id="A0A382MRX5"/>
<organism evidence="1">
    <name type="scientific">marine metagenome</name>
    <dbReference type="NCBI Taxonomy" id="408172"/>
    <lineage>
        <taxon>unclassified sequences</taxon>
        <taxon>metagenomes</taxon>
        <taxon>ecological metagenomes</taxon>
    </lineage>
</organism>
<accession>A0A382MRX5</accession>
<feature type="non-terminal residue" evidence="1">
    <location>
        <position position="32"/>
    </location>
</feature>
<evidence type="ECO:0000313" key="1">
    <source>
        <dbReference type="EMBL" id="SVC51320.1"/>
    </source>
</evidence>
<gene>
    <name evidence="1" type="ORF">METZ01_LOCUS304174</name>
</gene>
<dbReference type="EMBL" id="UINC01095325">
    <property type="protein sequence ID" value="SVC51320.1"/>
    <property type="molecule type" value="Genomic_DNA"/>
</dbReference>
<reference evidence="1" key="1">
    <citation type="submission" date="2018-05" db="EMBL/GenBank/DDBJ databases">
        <authorList>
            <person name="Lanie J.A."/>
            <person name="Ng W.-L."/>
            <person name="Kazmierczak K.M."/>
            <person name="Andrzejewski T.M."/>
            <person name="Davidsen T.M."/>
            <person name="Wayne K.J."/>
            <person name="Tettelin H."/>
            <person name="Glass J.I."/>
            <person name="Rusch D."/>
            <person name="Podicherti R."/>
            <person name="Tsui H.-C.T."/>
            <person name="Winkler M.E."/>
        </authorList>
    </citation>
    <scope>NUCLEOTIDE SEQUENCE</scope>
</reference>
<feature type="non-terminal residue" evidence="1">
    <location>
        <position position="1"/>
    </location>
</feature>